<keyword evidence="4" id="KW-0408">Iron</keyword>
<sequence>MLSEQTREIVKQTVPVLEQHGTEITKVFYTRMFEAHPELLNIFNKSNQKQGKQQTALAQTVLAAAKHIDNLGAIVPNVNQIAHKHRALQVKEEHYPIVGEYLLKAIKEVLGDAATDEIMNAWEEAYGEIASVFISMEKEMYEKAAWDGFQLFKITNILNQGTTMKSFEVEPEVALEIPELAAGQYITVRVKPENDENLALRHYSLYSVENDGTLKFAVKKEGTGEKKGIVSHELHDNTSIGDSIEISAPAGDFKVNSEAGKELLLLSSGAGVTPMLAMLEDEAKKGRQVHFVHVNESEADVPFKTELTEINEKYDNVDVTYHLKLRDGYLTSDSLQHWINENTDIYLCGGILFMDTIFDEFAKLNISQSDVNFEPFGPKMSITNV</sequence>
<dbReference type="PANTHER" id="PTHR43396:SF3">
    <property type="entry name" value="FLAVOHEMOPROTEIN"/>
    <property type="match status" value="1"/>
</dbReference>
<dbReference type="PROSITE" id="PS01033">
    <property type="entry name" value="GLOBIN"/>
    <property type="match status" value="1"/>
</dbReference>
<evidence type="ECO:0000259" key="6">
    <source>
        <dbReference type="PROSITE" id="PS01033"/>
    </source>
</evidence>
<comment type="similarity">
    <text evidence="5">Belongs to the globin family.</text>
</comment>
<dbReference type="InterPro" id="IPR008333">
    <property type="entry name" value="Cbr1-like_FAD-bd_dom"/>
</dbReference>
<dbReference type="CDD" id="cd14777">
    <property type="entry name" value="Yhb1-globin-like"/>
    <property type="match status" value="1"/>
</dbReference>
<evidence type="ECO:0000313" key="8">
    <source>
        <dbReference type="EMBL" id="MBU6112348.1"/>
    </source>
</evidence>
<evidence type="ECO:0000256" key="4">
    <source>
        <dbReference type="ARBA" id="ARBA00023004"/>
    </source>
</evidence>
<protein>
    <submittedName>
        <fullName evidence="8">Flavohemoprotein</fullName>
    </submittedName>
</protein>
<dbReference type="InterPro" id="IPR000971">
    <property type="entry name" value="Globin"/>
</dbReference>
<keyword evidence="5" id="KW-0813">Transport</keyword>
<name>A0ABS6GST7_MAMLE</name>
<comment type="caution">
    <text evidence="8">The sequence shown here is derived from an EMBL/GenBank/DDBJ whole genome shotgun (WGS) entry which is preliminary data.</text>
</comment>
<keyword evidence="3" id="KW-0479">Metal-binding</keyword>
<keyword evidence="2 5" id="KW-0561">Oxygen transport</keyword>
<feature type="domain" description="FAD-binding FR-type" evidence="7">
    <location>
        <begin position="144"/>
        <end position="256"/>
    </location>
</feature>
<dbReference type="Pfam" id="PF00175">
    <property type="entry name" value="NAD_binding_1"/>
    <property type="match status" value="1"/>
</dbReference>
<evidence type="ECO:0000256" key="1">
    <source>
        <dbReference type="ARBA" id="ARBA00022617"/>
    </source>
</evidence>
<organism evidence="8 9">
    <name type="scientific">Mammaliicoccus lentus</name>
    <name type="common">Staphylococcus lentus</name>
    <dbReference type="NCBI Taxonomy" id="42858"/>
    <lineage>
        <taxon>Bacteria</taxon>
        <taxon>Bacillati</taxon>
        <taxon>Bacillota</taxon>
        <taxon>Bacilli</taxon>
        <taxon>Bacillales</taxon>
        <taxon>Staphylococcaceae</taxon>
        <taxon>Mammaliicoccus</taxon>
    </lineage>
</organism>
<gene>
    <name evidence="8" type="ORF">KQ656_00175</name>
</gene>
<dbReference type="PROSITE" id="PS51384">
    <property type="entry name" value="FAD_FR"/>
    <property type="match status" value="1"/>
</dbReference>
<dbReference type="RefSeq" id="WP_216683101.1">
    <property type="nucleotide sequence ID" value="NZ_JAHLZN010000001.1"/>
</dbReference>
<evidence type="ECO:0000256" key="3">
    <source>
        <dbReference type="ARBA" id="ARBA00022723"/>
    </source>
</evidence>
<evidence type="ECO:0000256" key="2">
    <source>
        <dbReference type="ARBA" id="ARBA00022621"/>
    </source>
</evidence>
<dbReference type="InterPro" id="IPR001433">
    <property type="entry name" value="OxRdtase_FAD/NAD-bd"/>
</dbReference>
<dbReference type="Pfam" id="PF00042">
    <property type="entry name" value="Globin"/>
    <property type="match status" value="1"/>
</dbReference>
<dbReference type="Pfam" id="PF00970">
    <property type="entry name" value="FAD_binding_6"/>
    <property type="match status" value="1"/>
</dbReference>
<dbReference type="InterPro" id="IPR017927">
    <property type="entry name" value="FAD-bd_FR_type"/>
</dbReference>
<accession>A0ABS6GST7</accession>
<proteinExistence type="inferred from homology"/>
<keyword evidence="1 5" id="KW-0349">Heme</keyword>
<keyword evidence="9" id="KW-1185">Reference proteome</keyword>
<dbReference type="Proteomes" id="UP000770161">
    <property type="component" value="Unassembled WGS sequence"/>
</dbReference>
<evidence type="ECO:0000259" key="7">
    <source>
        <dbReference type="PROSITE" id="PS51384"/>
    </source>
</evidence>
<dbReference type="PANTHER" id="PTHR43396">
    <property type="entry name" value="FLAVOHEMOPROTEIN"/>
    <property type="match status" value="1"/>
</dbReference>
<evidence type="ECO:0000256" key="5">
    <source>
        <dbReference type="RuleBase" id="RU000356"/>
    </source>
</evidence>
<dbReference type="EMBL" id="JAHLZN010000001">
    <property type="protein sequence ID" value="MBU6112348.1"/>
    <property type="molecule type" value="Genomic_DNA"/>
</dbReference>
<evidence type="ECO:0000313" key="9">
    <source>
        <dbReference type="Proteomes" id="UP000770161"/>
    </source>
</evidence>
<dbReference type="CDD" id="cd06184">
    <property type="entry name" value="flavohem_like_fad_nad_binding"/>
    <property type="match status" value="1"/>
</dbReference>
<reference evidence="8 9" key="1">
    <citation type="submission" date="2021-06" db="EMBL/GenBank/DDBJ databases">
        <title>Staphylococcus lentus K169 genome sequencing.</title>
        <authorList>
            <person name="Sundareshan S."/>
            <person name="Akhila D.S."/>
            <person name="Prachi D."/>
            <person name="Sivakumar R."/>
            <person name="Rajendhran J."/>
            <person name="Isloor S."/>
            <person name="Hegde N.R."/>
        </authorList>
    </citation>
    <scope>NUCLEOTIDE SEQUENCE [LARGE SCALE GENOMIC DNA]</scope>
    <source>
        <strain evidence="8 9">K169</strain>
    </source>
</reference>
<feature type="domain" description="Globin" evidence="6">
    <location>
        <begin position="1"/>
        <end position="138"/>
    </location>
</feature>